<dbReference type="AlphaFoldDB" id="A0A7J6UXY5"/>
<dbReference type="PANTHER" id="PTHR34223">
    <property type="entry name" value="OS11G0201299 PROTEIN"/>
    <property type="match status" value="1"/>
</dbReference>
<evidence type="ECO:0000313" key="2">
    <source>
        <dbReference type="Proteomes" id="UP000554482"/>
    </source>
</evidence>
<dbReference type="Proteomes" id="UP000554482">
    <property type="component" value="Unassembled WGS sequence"/>
</dbReference>
<dbReference type="PANTHER" id="PTHR34223:SF51">
    <property type="entry name" value="OS06G0556300 PROTEIN"/>
    <property type="match status" value="1"/>
</dbReference>
<organism evidence="1 2">
    <name type="scientific">Thalictrum thalictroides</name>
    <name type="common">Rue-anemone</name>
    <name type="synonym">Anemone thalictroides</name>
    <dbReference type="NCBI Taxonomy" id="46969"/>
    <lineage>
        <taxon>Eukaryota</taxon>
        <taxon>Viridiplantae</taxon>
        <taxon>Streptophyta</taxon>
        <taxon>Embryophyta</taxon>
        <taxon>Tracheophyta</taxon>
        <taxon>Spermatophyta</taxon>
        <taxon>Magnoliopsida</taxon>
        <taxon>Ranunculales</taxon>
        <taxon>Ranunculaceae</taxon>
        <taxon>Thalictroideae</taxon>
        <taxon>Thalictrum</taxon>
    </lineage>
</organism>
<dbReference type="InterPro" id="IPR053197">
    <property type="entry name" value="F-box_SCFL_complex_component"/>
</dbReference>
<dbReference type="OrthoDB" id="612216at2759"/>
<comment type="caution">
    <text evidence="1">The sequence shown here is derived from an EMBL/GenBank/DDBJ whole genome shotgun (WGS) entry which is preliminary data.</text>
</comment>
<sequence length="315" mass="35556">MDFVDRVLMFRESCNIDKFNLFYSFENLDGARLHTWVLAASRRNAQSLILEVNCWCKPIELLSNLFTSNITVLKLLFNNSVVTPRAKLPNSICTSSRIKDLELKGVSFPNANADGELILSCPVLENLCITKCQLNNIKVFKISTPLLESLECVYLYTDRDHSCRVKTCTPNLKRIMVKATAYSSLDRVNSMLDYCLESLTSLTSAEVSIYSPDAPKKVCSEWLMKVLTGVHNVESLKLTDRSLQLLADFPESFNKLSDIFSNLKFVELDKPGSCYAQAVLKLLFGNDIQWQLERGGVFTVGEKKMDGKTTFPENV</sequence>
<evidence type="ECO:0000313" key="1">
    <source>
        <dbReference type="EMBL" id="KAF5177060.1"/>
    </source>
</evidence>
<protein>
    <recommendedName>
        <fullName evidence="3">F-box/LRR-repeat protein</fullName>
    </recommendedName>
</protein>
<gene>
    <name evidence="1" type="ORF">FRX31_033349</name>
</gene>
<reference evidence="1 2" key="1">
    <citation type="submission" date="2020-06" db="EMBL/GenBank/DDBJ databases">
        <title>Transcriptomic and genomic resources for Thalictrum thalictroides and T. hernandezii: Facilitating candidate gene discovery in an emerging model plant lineage.</title>
        <authorList>
            <person name="Arias T."/>
            <person name="Riano-Pachon D.M."/>
            <person name="Di Stilio V.S."/>
        </authorList>
    </citation>
    <scope>NUCLEOTIDE SEQUENCE [LARGE SCALE GENOMIC DNA]</scope>
    <source>
        <strain evidence="2">cv. WT478/WT964</strain>
        <tissue evidence="1">Leaves</tissue>
    </source>
</reference>
<name>A0A7J6UXY5_THATH</name>
<proteinExistence type="predicted"/>
<dbReference type="EMBL" id="JABWDY010041877">
    <property type="protein sequence ID" value="KAF5177060.1"/>
    <property type="molecule type" value="Genomic_DNA"/>
</dbReference>
<accession>A0A7J6UXY5</accession>
<keyword evidence="2" id="KW-1185">Reference proteome</keyword>
<evidence type="ECO:0008006" key="3">
    <source>
        <dbReference type="Google" id="ProtNLM"/>
    </source>
</evidence>